<accession>A0AB34TAK5</accession>
<evidence type="ECO:0000313" key="2">
    <source>
        <dbReference type="Proteomes" id="UP000037239"/>
    </source>
</evidence>
<organism evidence="1 2">
    <name type="scientific">Bifidobacterium animalis subsp. animalis MCC 0483</name>
    <dbReference type="NCBI Taxonomy" id="1365955"/>
    <lineage>
        <taxon>Bacteria</taxon>
        <taxon>Bacillati</taxon>
        <taxon>Actinomycetota</taxon>
        <taxon>Actinomycetes</taxon>
        <taxon>Bifidobacteriales</taxon>
        <taxon>Bifidobacteriaceae</taxon>
        <taxon>Bifidobacterium</taxon>
    </lineage>
</organism>
<evidence type="ECO:0000313" key="1">
    <source>
        <dbReference type="EMBL" id="KOA51082.1"/>
    </source>
</evidence>
<dbReference type="InterPro" id="IPR036412">
    <property type="entry name" value="HAD-like_sf"/>
</dbReference>
<dbReference type="Proteomes" id="UP000037239">
    <property type="component" value="Unassembled WGS sequence"/>
</dbReference>
<dbReference type="Gene3D" id="3.40.50.1000">
    <property type="entry name" value="HAD superfamily/HAD-like"/>
    <property type="match status" value="1"/>
</dbReference>
<dbReference type="RefSeq" id="WP_052825996.1">
    <property type="nucleotide sequence ID" value="NZ_AWFK01000004.1"/>
</dbReference>
<reference evidence="1 2" key="1">
    <citation type="journal article" date="2015" name="Int J Genomics">
        <title>Comparative Genomics Revealed Genetic Diversity and Species/Strain-Level Differences in Carbohydrate Metabolism of Three Probiotic Bifidobacterial Species.</title>
        <authorList>
            <person name="Odamaki T."/>
            <person name="Horigome A."/>
            <person name="Sugahara H."/>
            <person name="Hashikura N."/>
            <person name="Minami J."/>
            <person name="Xiao J.Z."/>
            <person name="Abe F."/>
        </authorList>
    </citation>
    <scope>NUCLEOTIDE SEQUENCE [LARGE SCALE GENOMIC DNA]</scope>
    <source>
        <strain evidence="1 2">MCC 0483</strain>
    </source>
</reference>
<dbReference type="GO" id="GO:0016787">
    <property type="term" value="F:hydrolase activity"/>
    <property type="evidence" value="ECO:0007669"/>
    <property type="project" value="UniProtKB-KW"/>
</dbReference>
<dbReference type="AlphaFoldDB" id="A0AB34TAK5"/>
<keyword evidence="1" id="KW-0378">Hydrolase</keyword>
<protein>
    <submittedName>
        <fullName evidence="1">Alpha/beta hydrolase</fullName>
    </submittedName>
</protein>
<gene>
    <name evidence="1" type="ORF">BAAM0483_02285</name>
</gene>
<dbReference type="PANTHER" id="PTHR43611:SF3">
    <property type="entry name" value="FLAVIN MONONUCLEOTIDE HYDROLASE 1, CHLOROPLATIC"/>
    <property type="match status" value="1"/>
</dbReference>
<dbReference type="InterPro" id="IPR023214">
    <property type="entry name" value="HAD_sf"/>
</dbReference>
<sequence>MQIDFSAVVFDYFDVLVDWRPRCVVGAFYPPGVTDMFFDDRDPHGYEFCRARAAAGVPDGKILDDYTREHGPAVGWILRLLLQHRALGFYDMPVGMPTLLRELRAAGVRMVGLANCSETAVEQMQVKYPWLGLLDGTMVSARECIAKPESALFERAIRAFHLDPAHTLFVENNAANVAAACELGLYAVRFESAEQIRALLLPPTVS</sequence>
<dbReference type="PANTHER" id="PTHR43611">
    <property type="entry name" value="ALPHA-D-GLUCOSE 1-PHOSPHATE PHOSPHATASE"/>
    <property type="match status" value="1"/>
</dbReference>
<proteinExistence type="predicted"/>
<comment type="caution">
    <text evidence="1">The sequence shown here is derived from an EMBL/GenBank/DDBJ whole genome shotgun (WGS) entry which is preliminary data.</text>
</comment>
<dbReference type="EMBL" id="AWFK01000004">
    <property type="protein sequence ID" value="KOA51082.1"/>
    <property type="molecule type" value="Genomic_DNA"/>
</dbReference>
<dbReference type="SUPFAM" id="SSF56784">
    <property type="entry name" value="HAD-like"/>
    <property type="match status" value="1"/>
</dbReference>
<name>A0AB34TAK5_9BIFI</name>